<organism evidence="3 4">
    <name type="scientific">Streptomyces europaeiscabiei</name>
    <dbReference type="NCBI Taxonomy" id="146819"/>
    <lineage>
        <taxon>Bacteria</taxon>
        <taxon>Bacillati</taxon>
        <taxon>Actinomycetota</taxon>
        <taxon>Actinomycetes</taxon>
        <taxon>Kitasatosporales</taxon>
        <taxon>Streptomycetaceae</taxon>
        <taxon>Streptomyces</taxon>
    </lineage>
</organism>
<comment type="caution">
    <text evidence="3">The sequence shown here is derived from an EMBL/GenBank/DDBJ whole genome shotgun (WGS) entry which is preliminary data.</text>
</comment>
<evidence type="ECO:0000256" key="1">
    <source>
        <dbReference type="PROSITE-ProRule" id="PRU00464"/>
    </source>
</evidence>
<dbReference type="InterPro" id="IPR036265">
    <property type="entry name" value="HIT-like_sf"/>
</dbReference>
<dbReference type="InterPro" id="IPR011146">
    <property type="entry name" value="HIT-like"/>
</dbReference>
<protein>
    <submittedName>
        <fullName evidence="3">HIT family protein</fullName>
    </submittedName>
</protein>
<dbReference type="PRINTS" id="PR00332">
    <property type="entry name" value="HISTRIAD"/>
</dbReference>
<dbReference type="Pfam" id="PF01230">
    <property type="entry name" value="HIT"/>
    <property type="match status" value="1"/>
</dbReference>
<feature type="short sequence motif" description="Histidine triad motif" evidence="1">
    <location>
        <begin position="91"/>
        <end position="95"/>
    </location>
</feature>
<reference evidence="3 4" key="1">
    <citation type="journal article" date="2023" name="Microb. Genom.">
        <title>Mesoterricola silvestris gen. nov., sp. nov., Mesoterricola sediminis sp. nov., Geothrix oryzae sp. nov., Geothrix edaphica sp. nov., Geothrix rubra sp. nov., and Geothrix limicola sp. nov., six novel members of Acidobacteriota isolated from soils.</title>
        <authorList>
            <person name="Weisberg A.J."/>
            <person name="Pearce E."/>
            <person name="Kramer C.G."/>
            <person name="Chang J.H."/>
            <person name="Clarke C.R."/>
        </authorList>
    </citation>
    <scope>NUCLEOTIDE SEQUENCE [LARGE SCALE GENOMIC DNA]</scope>
    <source>
        <strain evidence="3 4">ID09-01A</strain>
    </source>
</reference>
<sequence>MTTVFSRIIVGELPGHFVWQDPEIVAFLSIAPLRPGHTLVVPRREVDRWTDADGTLLARCFEVAQAVGQGVQRAWNAPRAGLVIAGFEVPHLHIHVAPVWDMSDFDFSKAEQEEDQSALTEAAAKLRAALLELGYEQARDFDPGVRDRT</sequence>
<dbReference type="Proteomes" id="UP001271274">
    <property type="component" value="Unassembled WGS sequence"/>
</dbReference>
<evidence type="ECO:0000313" key="3">
    <source>
        <dbReference type="EMBL" id="MDX3698580.1"/>
    </source>
</evidence>
<dbReference type="RefSeq" id="WP_319061477.1">
    <property type="nucleotide sequence ID" value="NZ_JARAUS010000017.1"/>
</dbReference>
<gene>
    <name evidence="3" type="ORF">PV662_02180</name>
</gene>
<dbReference type="PROSITE" id="PS51084">
    <property type="entry name" value="HIT_2"/>
    <property type="match status" value="1"/>
</dbReference>
<evidence type="ECO:0000313" key="4">
    <source>
        <dbReference type="Proteomes" id="UP001271274"/>
    </source>
</evidence>
<keyword evidence="4" id="KW-1185">Reference proteome</keyword>
<name>A0ABU4N752_9ACTN</name>
<feature type="domain" description="HIT" evidence="2">
    <location>
        <begin position="4"/>
        <end position="107"/>
    </location>
</feature>
<proteinExistence type="predicted"/>
<dbReference type="PANTHER" id="PTHR46648">
    <property type="entry name" value="HIT FAMILY PROTEIN 1"/>
    <property type="match status" value="1"/>
</dbReference>
<accession>A0ABU4N752</accession>
<dbReference type="SUPFAM" id="SSF54197">
    <property type="entry name" value="HIT-like"/>
    <property type="match status" value="1"/>
</dbReference>
<dbReference type="EMBL" id="JARAYU010000001">
    <property type="protein sequence ID" value="MDX3698580.1"/>
    <property type="molecule type" value="Genomic_DNA"/>
</dbReference>
<evidence type="ECO:0000259" key="2">
    <source>
        <dbReference type="PROSITE" id="PS51084"/>
    </source>
</evidence>
<dbReference type="InterPro" id="IPR001310">
    <property type="entry name" value="Histidine_triad_HIT"/>
</dbReference>
<dbReference type="Gene3D" id="3.30.428.10">
    <property type="entry name" value="HIT-like"/>
    <property type="match status" value="1"/>
</dbReference>
<dbReference type="PANTHER" id="PTHR46648:SF1">
    <property type="entry name" value="ADENOSINE 5'-MONOPHOSPHORAMIDASE HNT1"/>
    <property type="match status" value="1"/>
</dbReference>